<evidence type="ECO:0000256" key="3">
    <source>
        <dbReference type="ARBA" id="ARBA00012292"/>
    </source>
</evidence>
<feature type="transmembrane region" description="Helical" evidence="14">
    <location>
        <begin position="105"/>
        <end position="123"/>
    </location>
</feature>
<dbReference type="Gene3D" id="1.10.357.140">
    <property type="entry name" value="UbiA prenyltransferase"/>
    <property type="match status" value="1"/>
</dbReference>
<evidence type="ECO:0000256" key="14">
    <source>
        <dbReference type="SAM" id="Phobius"/>
    </source>
</evidence>
<feature type="transmembrane region" description="Helical" evidence="14">
    <location>
        <begin position="143"/>
        <end position="168"/>
    </location>
</feature>
<sequence length="285" mass="30934">MRPLARLVRLPVSIMVAVSAAFGYLLVRPVFDTELGLACMGTFWLASACSVLNQVQESDSDALLSRTAGRPLPMGQISVSVALCIALVCGAAAVACFLMLKVPALLWMTCGIVLSYNAVYTPLKRRTGFALLVGAVPGAMPPVMGWAAAGGSVADVAALAVFAVYYLWQVPHFWLRVERDAGEYVRAGLPIPVTVFGHERYRMLLRLWFHAYVAGILLLPLFARMQTPQMRVAMTLTAVSVFLLTGTVLYKGGKKGHRAAFQWVNASLAIVMCLLLADRLFAAYY</sequence>
<keyword evidence="7 14" id="KW-1133">Transmembrane helix</keyword>
<dbReference type="InterPro" id="IPR006369">
    <property type="entry name" value="Protohaem_IX_farnesylTrfase"/>
</dbReference>
<gene>
    <name evidence="15" type="primary">ctaB</name>
    <name evidence="15" type="ORF">DSM101010T_21900</name>
</gene>
<dbReference type="Pfam" id="PF01040">
    <property type="entry name" value="UbiA"/>
    <property type="match status" value="1"/>
</dbReference>
<comment type="catalytic activity">
    <reaction evidence="13">
        <text>heme b + (2E,6E)-farnesyl diphosphate + H2O = Fe(II)-heme o + diphosphate</text>
        <dbReference type="Rhea" id="RHEA:28070"/>
        <dbReference type="ChEBI" id="CHEBI:15377"/>
        <dbReference type="ChEBI" id="CHEBI:33019"/>
        <dbReference type="ChEBI" id="CHEBI:60344"/>
        <dbReference type="ChEBI" id="CHEBI:60530"/>
        <dbReference type="ChEBI" id="CHEBI:175763"/>
        <dbReference type="EC" id="2.5.1.141"/>
    </reaction>
</comment>
<keyword evidence="8" id="KW-0350">Heme biosynthesis</keyword>
<comment type="subcellular location">
    <subcellularLocation>
        <location evidence="1">Cell membrane</location>
        <topology evidence="1">Multi-pass membrane protein</topology>
    </subcellularLocation>
</comment>
<dbReference type="GO" id="GO:0005886">
    <property type="term" value="C:plasma membrane"/>
    <property type="evidence" value="ECO:0007669"/>
    <property type="project" value="UniProtKB-SubCell"/>
</dbReference>
<dbReference type="GO" id="GO:0006783">
    <property type="term" value="P:heme biosynthetic process"/>
    <property type="evidence" value="ECO:0007669"/>
    <property type="project" value="UniProtKB-KW"/>
</dbReference>
<feature type="transmembrane region" description="Helical" evidence="14">
    <location>
        <begin position="207"/>
        <end position="226"/>
    </location>
</feature>
<evidence type="ECO:0000256" key="4">
    <source>
        <dbReference type="ARBA" id="ARBA00022475"/>
    </source>
</evidence>
<proteinExistence type="predicted"/>
<dbReference type="EC" id="2.5.1.141" evidence="3"/>
<feature type="transmembrane region" description="Helical" evidence="14">
    <location>
        <begin position="77"/>
        <end position="98"/>
    </location>
</feature>
<dbReference type="EMBL" id="BLVO01000013">
    <property type="protein sequence ID" value="GFM33825.1"/>
    <property type="molecule type" value="Genomic_DNA"/>
</dbReference>
<dbReference type="GO" id="GO:0008495">
    <property type="term" value="F:protoheme IX farnesyltransferase activity"/>
    <property type="evidence" value="ECO:0007669"/>
    <property type="project" value="UniProtKB-EC"/>
</dbReference>
<keyword evidence="4" id="KW-1003">Cell membrane</keyword>
<evidence type="ECO:0000256" key="7">
    <source>
        <dbReference type="ARBA" id="ARBA00022989"/>
    </source>
</evidence>
<dbReference type="InterPro" id="IPR000537">
    <property type="entry name" value="UbiA_prenyltransferase"/>
</dbReference>
<evidence type="ECO:0000256" key="11">
    <source>
        <dbReference type="ARBA" id="ARBA00040810"/>
    </source>
</evidence>
<comment type="caution">
    <text evidence="15">The sequence shown here is derived from an EMBL/GenBank/DDBJ whole genome shotgun (WGS) entry which is preliminary data.</text>
</comment>
<evidence type="ECO:0000256" key="1">
    <source>
        <dbReference type="ARBA" id="ARBA00004651"/>
    </source>
</evidence>
<name>A0A7J0BKZ9_9BACT</name>
<feature type="transmembrane region" description="Helical" evidence="14">
    <location>
        <begin position="262"/>
        <end position="282"/>
    </location>
</feature>
<accession>A0A7J0BKZ9</accession>
<dbReference type="AlphaFoldDB" id="A0A7J0BKZ9"/>
<evidence type="ECO:0000256" key="9">
    <source>
        <dbReference type="ARBA" id="ARBA00023136"/>
    </source>
</evidence>
<evidence type="ECO:0000256" key="8">
    <source>
        <dbReference type="ARBA" id="ARBA00023133"/>
    </source>
</evidence>
<keyword evidence="9 14" id="KW-0472">Membrane</keyword>
<keyword evidence="6 14" id="KW-0812">Transmembrane</keyword>
<dbReference type="Proteomes" id="UP000503840">
    <property type="component" value="Unassembled WGS sequence"/>
</dbReference>
<dbReference type="PANTHER" id="PTHR43448">
    <property type="entry name" value="PROTOHEME IX FARNESYLTRANSFERASE, MITOCHONDRIAL"/>
    <property type="match status" value="1"/>
</dbReference>
<keyword evidence="16" id="KW-1185">Reference proteome</keyword>
<evidence type="ECO:0000256" key="2">
    <source>
        <dbReference type="ARBA" id="ARBA00004919"/>
    </source>
</evidence>
<protein>
    <recommendedName>
        <fullName evidence="11">Protoheme IX farnesyltransferase</fullName>
        <ecNumber evidence="3">2.5.1.141</ecNumber>
    </recommendedName>
    <alternativeName>
        <fullName evidence="12">Heme B farnesyltransferase</fullName>
    </alternativeName>
    <alternativeName>
        <fullName evidence="10">Heme O synthase</fullName>
    </alternativeName>
</protein>
<feature type="transmembrane region" description="Helical" evidence="14">
    <location>
        <begin position="232"/>
        <end position="250"/>
    </location>
</feature>
<keyword evidence="5 15" id="KW-0808">Transferase</keyword>
<evidence type="ECO:0000313" key="15">
    <source>
        <dbReference type="EMBL" id="GFM33825.1"/>
    </source>
</evidence>
<evidence type="ECO:0000256" key="10">
    <source>
        <dbReference type="ARBA" id="ARBA00030253"/>
    </source>
</evidence>
<organism evidence="15 16">
    <name type="scientific">Desulfovibrio subterraneus</name>
    <dbReference type="NCBI Taxonomy" id="2718620"/>
    <lineage>
        <taxon>Bacteria</taxon>
        <taxon>Pseudomonadati</taxon>
        <taxon>Thermodesulfobacteriota</taxon>
        <taxon>Desulfovibrionia</taxon>
        <taxon>Desulfovibrionales</taxon>
        <taxon>Desulfovibrionaceae</taxon>
        <taxon>Desulfovibrio</taxon>
    </lineage>
</organism>
<evidence type="ECO:0000313" key="16">
    <source>
        <dbReference type="Proteomes" id="UP000503840"/>
    </source>
</evidence>
<dbReference type="InterPro" id="IPR044878">
    <property type="entry name" value="UbiA_sf"/>
</dbReference>
<evidence type="ECO:0000256" key="12">
    <source>
        <dbReference type="ARBA" id="ARBA00042475"/>
    </source>
</evidence>
<comment type="pathway">
    <text evidence="2">Porphyrin-containing compound metabolism; heme O biosynthesis; heme O from protoheme: step 1/1.</text>
</comment>
<evidence type="ECO:0000256" key="13">
    <source>
        <dbReference type="ARBA" id="ARBA00047690"/>
    </source>
</evidence>
<evidence type="ECO:0000256" key="6">
    <source>
        <dbReference type="ARBA" id="ARBA00022692"/>
    </source>
</evidence>
<reference evidence="15 16" key="1">
    <citation type="submission" date="2020-05" db="EMBL/GenBank/DDBJ databases">
        <title>Draft genome sequence of Desulfovibrio sp. strain HN2T.</title>
        <authorList>
            <person name="Ueno A."/>
            <person name="Tamazawa S."/>
            <person name="Tamamura S."/>
            <person name="Murakami T."/>
            <person name="Kiyama T."/>
            <person name="Inomata H."/>
            <person name="Amano Y."/>
            <person name="Miyakawa K."/>
            <person name="Tamaki H."/>
            <person name="Naganuma T."/>
            <person name="Kaneko K."/>
        </authorList>
    </citation>
    <scope>NUCLEOTIDE SEQUENCE [LARGE SCALE GENOMIC DNA]</scope>
    <source>
        <strain evidence="15 16">HN2</strain>
    </source>
</reference>
<dbReference type="PANTHER" id="PTHR43448:SF7">
    <property type="entry name" value="4-HYDROXYBENZOATE SOLANESYLTRANSFERASE"/>
    <property type="match status" value="1"/>
</dbReference>
<evidence type="ECO:0000256" key="5">
    <source>
        <dbReference type="ARBA" id="ARBA00022679"/>
    </source>
</evidence>
<feature type="transmembrane region" description="Helical" evidence="14">
    <location>
        <begin position="7"/>
        <end position="27"/>
    </location>
</feature>